<dbReference type="PANTHER" id="PTHR45733:SF10">
    <property type="entry name" value="FORMIN-LIKE PROTEIN 15A-RELATED"/>
    <property type="match status" value="1"/>
</dbReference>
<reference evidence="1" key="1">
    <citation type="submission" date="2017-07" db="EMBL/GenBank/DDBJ databases">
        <title>Taro Niue Genome Assembly and Annotation.</title>
        <authorList>
            <person name="Atibalentja N."/>
            <person name="Keating K."/>
            <person name="Fields C.J."/>
        </authorList>
    </citation>
    <scope>NUCLEOTIDE SEQUENCE</scope>
    <source>
        <strain evidence="1">Niue_2</strain>
        <tissue evidence="1">Leaf</tissue>
    </source>
</reference>
<evidence type="ECO:0000313" key="1">
    <source>
        <dbReference type="EMBL" id="MQL89656.1"/>
    </source>
</evidence>
<dbReference type="OrthoDB" id="1668162at2759"/>
<protein>
    <submittedName>
        <fullName evidence="1">Uncharacterized protein</fullName>
    </submittedName>
</protein>
<dbReference type="EMBL" id="NMUH01001167">
    <property type="protein sequence ID" value="MQL89656.1"/>
    <property type="molecule type" value="Genomic_DNA"/>
</dbReference>
<sequence length="162" mass="17582">MEVGWTAKGPAPTSFCYDSGASGHGKDLSPSQVVDLVALAFPDALAPALPMCMPLLQLLPCRRHQRCPHPGTTAAADKLVDIRLGHAKAVENTIAMLKDGGPLAAVHSKFYQAERDNENNFVYKVLAFRSPNLLDFHEDHVSLEAPSKIQLKPLAEEMQAIN</sequence>
<dbReference type="InterPro" id="IPR051144">
    <property type="entry name" value="Formin_homology_domain"/>
</dbReference>
<comment type="caution">
    <text evidence="1">The sequence shown here is derived from an EMBL/GenBank/DDBJ whole genome shotgun (WGS) entry which is preliminary data.</text>
</comment>
<accession>A0A843V3C1</accession>
<dbReference type="PANTHER" id="PTHR45733">
    <property type="entry name" value="FORMIN-J"/>
    <property type="match status" value="1"/>
</dbReference>
<name>A0A843V3C1_COLES</name>
<dbReference type="AlphaFoldDB" id="A0A843V3C1"/>
<proteinExistence type="predicted"/>
<evidence type="ECO:0000313" key="2">
    <source>
        <dbReference type="Proteomes" id="UP000652761"/>
    </source>
</evidence>
<dbReference type="Proteomes" id="UP000652761">
    <property type="component" value="Unassembled WGS sequence"/>
</dbReference>
<keyword evidence="2" id="KW-1185">Reference proteome</keyword>
<organism evidence="1 2">
    <name type="scientific">Colocasia esculenta</name>
    <name type="common">Wild taro</name>
    <name type="synonym">Arum esculentum</name>
    <dbReference type="NCBI Taxonomy" id="4460"/>
    <lineage>
        <taxon>Eukaryota</taxon>
        <taxon>Viridiplantae</taxon>
        <taxon>Streptophyta</taxon>
        <taxon>Embryophyta</taxon>
        <taxon>Tracheophyta</taxon>
        <taxon>Spermatophyta</taxon>
        <taxon>Magnoliopsida</taxon>
        <taxon>Liliopsida</taxon>
        <taxon>Araceae</taxon>
        <taxon>Aroideae</taxon>
        <taxon>Colocasieae</taxon>
        <taxon>Colocasia</taxon>
    </lineage>
</organism>
<gene>
    <name evidence="1" type="ORF">Taro_022242</name>
</gene>